<dbReference type="PANTHER" id="PTHR42973:SF39">
    <property type="entry name" value="FAD-BINDING PCMH-TYPE DOMAIN-CONTAINING PROTEIN"/>
    <property type="match status" value="1"/>
</dbReference>
<evidence type="ECO:0000256" key="3">
    <source>
        <dbReference type="ARBA" id="ARBA00022630"/>
    </source>
</evidence>
<feature type="signal peptide" evidence="6">
    <location>
        <begin position="1"/>
        <end position="32"/>
    </location>
</feature>
<keyword evidence="5" id="KW-0560">Oxidoreductase</keyword>
<dbReference type="Pfam" id="PF08031">
    <property type="entry name" value="BBE"/>
    <property type="match status" value="1"/>
</dbReference>
<comment type="cofactor">
    <cofactor evidence="1">
        <name>FAD</name>
        <dbReference type="ChEBI" id="CHEBI:57692"/>
    </cofactor>
</comment>
<protein>
    <submittedName>
        <fullName evidence="8">FAD-binding oxidoreductase</fullName>
    </submittedName>
</protein>
<keyword evidence="4" id="KW-0274">FAD</keyword>
<dbReference type="PROSITE" id="PS51387">
    <property type="entry name" value="FAD_PCMH"/>
    <property type="match status" value="1"/>
</dbReference>
<evidence type="ECO:0000259" key="7">
    <source>
        <dbReference type="PROSITE" id="PS51387"/>
    </source>
</evidence>
<sequence>MMTTTRRRFLGSVVVVAGAAAGLTQGAPTAWAQTAEGRAGRVAPEVIVRPGDARYAALAARGNNTRFVSTPDEIWLVHSPAQVEKAVNQAVAEGQRITVRGGGHCFDGLVGDPEYRLLVDTSEMKAVYFDPAMNAFAVESGALLGEVYRTLYEGWGVTVPGGVCPEVGVGGHVVGGGYGPLSRRYGLSVDHLCAVEVVVPGSCGEARTVVATSRRDDPNRELWWAHTGAGGGQFGIITKYWFRTPGAAGGPSSLLPKPPQTVRKALVTWPWPQFNETNFTRLVMNHGAWHAANSAADSPYATMHSSLQISSWFAGTIVLDVTMDATRADTQQLLDDYVSALSAGVGVEPTVESKDVPFLEAALTPTIGYGKYSRHKSMGGHLRKPFDANQVSTLYRALSDPEHWGIGLVYLAAYGGKINTVSPQATAVAARDSVIKFWFSCNWELPEQDEAEVNWVRKLHGDVWAETGGYPVPNDKYDGCYINYPDADAENPYVNTSGVPWSTLYHKANYPRLQRVKATYDPKNVFRHALSVKPA</sequence>
<dbReference type="InterPro" id="IPR050416">
    <property type="entry name" value="FAD-linked_Oxidoreductase"/>
</dbReference>
<dbReference type="Proteomes" id="UP001229952">
    <property type="component" value="Chromosome"/>
</dbReference>
<feature type="domain" description="FAD-binding PCMH-type" evidence="7">
    <location>
        <begin position="67"/>
        <end position="247"/>
    </location>
</feature>
<proteinExistence type="inferred from homology"/>
<evidence type="ECO:0000256" key="6">
    <source>
        <dbReference type="SAM" id="SignalP"/>
    </source>
</evidence>
<evidence type="ECO:0000256" key="4">
    <source>
        <dbReference type="ARBA" id="ARBA00022827"/>
    </source>
</evidence>
<evidence type="ECO:0000256" key="2">
    <source>
        <dbReference type="ARBA" id="ARBA00005466"/>
    </source>
</evidence>
<dbReference type="InterPro" id="IPR006311">
    <property type="entry name" value="TAT_signal"/>
</dbReference>
<keyword evidence="3" id="KW-0285">Flavoprotein</keyword>
<keyword evidence="9" id="KW-1185">Reference proteome</keyword>
<gene>
    <name evidence="8" type="ORF">P8A22_09065</name>
</gene>
<dbReference type="Gene3D" id="3.30.465.10">
    <property type="match status" value="1"/>
</dbReference>
<dbReference type="RefSeq" id="WP_207315327.1">
    <property type="nucleotide sequence ID" value="NZ_CP120992.1"/>
</dbReference>
<evidence type="ECO:0000256" key="5">
    <source>
        <dbReference type="ARBA" id="ARBA00023002"/>
    </source>
</evidence>
<feature type="chain" id="PRO_5046134188" evidence="6">
    <location>
        <begin position="33"/>
        <end position="535"/>
    </location>
</feature>
<accession>A0ABY9I1U6</accession>
<comment type="similarity">
    <text evidence="2">Belongs to the oxygen-dependent FAD-linked oxidoreductase family.</text>
</comment>
<dbReference type="PROSITE" id="PS51318">
    <property type="entry name" value="TAT"/>
    <property type="match status" value="1"/>
</dbReference>
<dbReference type="Gene3D" id="3.40.462.20">
    <property type="match status" value="1"/>
</dbReference>
<dbReference type="SUPFAM" id="SSF56176">
    <property type="entry name" value="FAD-binding/transporter-associated domain-like"/>
    <property type="match status" value="1"/>
</dbReference>
<evidence type="ECO:0000313" key="9">
    <source>
        <dbReference type="Proteomes" id="UP001229952"/>
    </source>
</evidence>
<reference evidence="8 9" key="1">
    <citation type="submission" date="2023-03" db="EMBL/GenBank/DDBJ databases">
        <title>Isolation and description of six Streptomyces strains from soil environments, able to metabolize different microbial glucans.</title>
        <authorList>
            <person name="Widen T."/>
            <person name="Larsbrink J."/>
        </authorList>
    </citation>
    <scope>NUCLEOTIDE SEQUENCE [LARGE SCALE GENOMIC DNA]</scope>
    <source>
        <strain evidence="8 9">Mut2</strain>
    </source>
</reference>
<name>A0ABY9I1U6_9ACTN</name>
<dbReference type="InterPro" id="IPR006094">
    <property type="entry name" value="Oxid_FAD_bind_N"/>
</dbReference>
<dbReference type="EMBL" id="CP120992">
    <property type="protein sequence ID" value="WLQ40138.1"/>
    <property type="molecule type" value="Genomic_DNA"/>
</dbReference>
<dbReference type="Pfam" id="PF01565">
    <property type="entry name" value="FAD_binding_4"/>
    <property type="match status" value="1"/>
</dbReference>
<dbReference type="InterPro" id="IPR036318">
    <property type="entry name" value="FAD-bd_PCMH-like_sf"/>
</dbReference>
<organism evidence="8 9">
    <name type="scientific">Streptomyces laculatispora</name>
    <dbReference type="NCBI Taxonomy" id="887464"/>
    <lineage>
        <taxon>Bacteria</taxon>
        <taxon>Bacillati</taxon>
        <taxon>Actinomycetota</taxon>
        <taxon>Actinomycetes</taxon>
        <taxon>Kitasatosporales</taxon>
        <taxon>Streptomycetaceae</taxon>
        <taxon>Streptomyces</taxon>
    </lineage>
</organism>
<dbReference type="PANTHER" id="PTHR42973">
    <property type="entry name" value="BINDING OXIDOREDUCTASE, PUTATIVE (AFU_ORTHOLOGUE AFUA_1G17690)-RELATED"/>
    <property type="match status" value="1"/>
</dbReference>
<dbReference type="InterPro" id="IPR012951">
    <property type="entry name" value="BBE"/>
</dbReference>
<keyword evidence="6" id="KW-0732">Signal</keyword>
<evidence type="ECO:0000256" key="1">
    <source>
        <dbReference type="ARBA" id="ARBA00001974"/>
    </source>
</evidence>
<dbReference type="InterPro" id="IPR016166">
    <property type="entry name" value="FAD-bd_PCMH"/>
</dbReference>
<dbReference type="InterPro" id="IPR016169">
    <property type="entry name" value="FAD-bd_PCMH_sub2"/>
</dbReference>
<evidence type="ECO:0000313" key="8">
    <source>
        <dbReference type="EMBL" id="WLQ40138.1"/>
    </source>
</evidence>